<protein>
    <recommendedName>
        <fullName evidence="2">Secretion system C-terminal sorting domain-containing protein</fullName>
    </recommendedName>
</protein>
<dbReference type="NCBIfam" id="TIGR04183">
    <property type="entry name" value="Por_Secre_tail"/>
    <property type="match status" value="1"/>
</dbReference>
<dbReference type="InterPro" id="IPR013783">
    <property type="entry name" value="Ig-like_fold"/>
</dbReference>
<evidence type="ECO:0000259" key="2">
    <source>
        <dbReference type="Pfam" id="PF18962"/>
    </source>
</evidence>
<feature type="domain" description="Secretion system C-terminal sorting" evidence="2">
    <location>
        <begin position="1018"/>
        <end position="1083"/>
    </location>
</feature>
<gene>
    <name evidence="3" type="ORF">DN068_17870</name>
</gene>
<dbReference type="Pfam" id="PF13583">
    <property type="entry name" value="Reprolysin_4"/>
    <property type="match status" value="1"/>
</dbReference>
<feature type="chain" id="PRO_5015865209" description="Secretion system C-terminal sorting domain-containing protein" evidence="1">
    <location>
        <begin position="19"/>
        <end position="1091"/>
    </location>
</feature>
<feature type="signal peptide" evidence="1">
    <location>
        <begin position="1"/>
        <end position="18"/>
    </location>
</feature>
<dbReference type="AlphaFoldDB" id="A0A2W2BUK6"/>
<dbReference type="Pfam" id="PF18962">
    <property type="entry name" value="Por_Secre_tail"/>
    <property type="match status" value="1"/>
</dbReference>
<dbReference type="Gene3D" id="2.60.40.10">
    <property type="entry name" value="Immunoglobulins"/>
    <property type="match status" value="1"/>
</dbReference>
<dbReference type="RefSeq" id="WP_111000316.1">
    <property type="nucleotide sequence ID" value="NZ_QKTW01000023.1"/>
</dbReference>
<name>A0A2W2BUK6_9BACT</name>
<sequence length="1091" mass="115339">MRRILLFILMLVSFQALHAQVIRPFQHIEAVTQARPADDHIKRYETYLLDAAVFESAKRIIPQASDLAALSASNAIIALPIANGQIVPFYIAEVHILSPESAQEHPEIKNYDIRSVEGNIKGRITYSPMGMSAVLLLPGERQYITPFSKTDALDHAVYALKDYEVPESLKVLCGVEGDTVIHAAQRTTNVTLGDCKLRTYRLAVAATGEYTNWAGSQANAIADITTTVANASLIYELQLAIKFTLTTNSSIVFTDSLTDPYPTASFPNTTILNANTTTLNSVIGTANYDIGFVLNYGWNGGLAYTPAICGSNKGGGAAGLNFNTLSSIMDNMMAHEIGHMFSAQHTMSTGTNAGVCSANVNLPTAYEPGGGSSIMAYSGSVCAGLYYQNYPDGYFHFNSEQLILTYAISQNTCGTQTTISNSSPVISVPAGAYTIPVSTPFTLKASGTDVNGDQLTYTFDQYDVAATYMTAPPSSTATSGPIFRSYPPSATPSRTLPPLSNILSGVANTWEVLPSVSRTVNFKVMTRDNASGGGCVAYENIVVTTNSSAGPFAVTSQNSATSYTANGSNTMTVTWNVANTTASPVSSPNVDILFSADNGQTFPYTLASATANNGTKTVLVPNVSTTIGRIKVQSSNNIFFDINKAFITINSPCAANGAIFSPTSTLIAPAGSLSLNQGLTASYGSPVNISGTITSSDPIANLAVGNGTATTCASYSNVFQYKTFSFQPTASGSYTFTRTTGSAALVFDLYQGSYTPSTPCNNYLVSNYIGGSSSASFTVSLTAGITYVMTVGTFTSGSPALPASFAIGVTPPAGGNIYSSTPDPGAGYNYTFVIVNSLGNIQGYSATGDMSNASLYPADNYTVYGLSVDNTVSQTTLDNYTGGPFSSLQAALLNGTICGNLSANSRTVQVMAPLGVTGISLSATRANDHTNLLWQSYNEHDMSNYLIERSADGRNFSPVGNTGAKNSSTAANYSFTDNAPESGANFYRIRGIDYAGANIWSNVREVLFNQQGITDAIVFPNPLNAGVATVKLTRDMGVLVCSVTNINGQLLQQFTTSGTEFNINLQSLAKGIYFFRISGESGERINLRLVR</sequence>
<comment type="caution">
    <text evidence="3">The sequence shown here is derived from an EMBL/GenBank/DDBJ whole genome shotgun (WGS) entry which is preliminary data.</text>
</comment>
<keyword evidence="4" id="KW-1185">Reference proteome</keyword>
<accession>A0A2W2BUK6</accession>
<proteinExistence type="predicted"/>
<dbReference type="EMBL" id="QKTW01000023">
    <property type="protein sequence ID" value="PZF71513.1"/>
    <property type="molecule type" value="Genomic_DNA"/>
</dbReference>
<dbReference type="Gene3D" id="3.40.390.10">
    <property type="entry name" value="Collagenase (Catalytic Domain)"/>
    <property type="match status" value="1"/>
</dbReference>
<dbReference type="GO" id="GO:0008237">
    <property type="term" value="F:metallopeptidase activity"/>
    <property type="evidence" value="ECO:0007669"/>
    <property type="project" value="InterPro"/>
</dbReference>
<dbReference type="Proteomes" id="UP000248745">
    <property type="component" value="Unassembled WGS sequence"/>
</dbReference>
<dbReference type="InterPro" id="IPR024079">
    <property type="entry name" value="MetalloPept_cat_dom_sf"/>
</dbReference>
<keyword evidence="1" id="KW-0732">Signal</keyword>
<evidence type="ECO:0000256" key="1">
    <source>
        <dbReference type="SAM" id="SignalP"/>
    </source>
</evidence>
<dbReference type="InterPro" id="IPR026444">
    <property type="entry name" value="Secre_tail"/>
</dbReference>
<reference evidence="3 4" key="1">
    <citation type="submission" date="2018-06" db="EMBL/GenBank/DDBJ databases">
        <title>Mucibacter soli gen. nov., sp. nov., a new member of the family Chitinophagaceae producing mucin.</title>
        <authorList>
            <person name="Kim M.-K."/>
            <person name="Park S."/>
            <person name="Kim T.-S."/>
            <person name="Joung Y."/>
            <person name="Han J.-H."/>
            <person name="Kim S.B."/>
        </authorList>
    </citation>
    <scope>NUCLEOTIDE SEQUENCE [LARGE SCALE GENOMIC DNA]</scope>
    <source>
        <strain evidence="3 4">R1-15</strain>
    </source>
</reference>
<evidence type="ECO:0000313" key="3">
    <source>
        <dbReference type="EMBL" id="PZF71513.1"/>
    </source>
</evidence>
<dbReference type="OrthoDB" id="9792152at2"/>
<evidence type="ECO:0000313" key="4">
    <source>
        <dbReference type="Proteomes" id="UP000248745"/>
    </source>
</evidence>
<organism evidence="3 4">
    <name type="scientific">Taibaiella soli</name>
    <dbReference type="NCBI Taxonomy" id="1649169"/>
    <lineage>
        <taxon>Bacteria</taxon>
        <taxon>Pseudomonadati</taxon>
        <taxon>Bacteroidota</taxon>
        <taxon>Chitinophagia</taxon>
        <taxon>Chitinophagales</taxon>
        <taxon>Chitinophagaceae</taxon>
        <taxon>Taibaiella</taxon>
    </lineage>
</organism>
<dbReference type="SUPFAM" id="SSF55486">
    <property type="entry name" value="Metalloproteases ('zincins'), catalytic domain"/>
    <property type="match status" value="1"/>
</dbReference>